<dbReference type="InterPro" id="IPR036155">
    <property type="entry name" value="Crypto/Photolyase_N_sf"/>
</dbReference>
<dbReference type="Proteomes" id="UP001472866">
    <property type="component" value="Chromosome 01"/>
</dbReference>
<dbReference type="InterPro" id="IPR014729">
    <property type="entry name" value="Rossmann-like_a/b/a_fold"/>
</dbReference>
<keyword evidence="2 5" id="KW-0285">Flavoprotein</keyword>
<evidence type="ECO:0000256" key="7">
    <source>
        <dbReference type="SAM" id="MobiDB-lite"/>
    </source>
</evidence>
<dbReference type="Pfam" id="PF03441">
    <property type="entry name" value="FAD_binding_7"/>
    <property type="match status" value="1"/>
</dbReference>
<accession>A0AAX4NXW5</accession>
<keyword evidence="4" id="KW-0157">Chromophore</keyword>
<feature type="site" description="Electron transfer via tryptophanyl radical" evidence="6">
    <location>
        <position position="357"/>
    </location>
</feature>
<evidence type="ECO:0000256" key="6">
    <source>
        <dbReference type="PIRSR" id="PIRSR602081-2"/>
    </source>
</evidence>
<gene>
    <name evidence="9" type="ORF">HKI87_01g04820</name>
</gene>
<feature type="region of interest" description="Disordered" evidence="7">
    <location>
        <begin position="567"/>
        <end position="604"/>
    </location>
</feature>
<dbReference type="PROSITE" id="PS00394">
    <property type="entry name" value="DNA_PHOTOLYASES_1_1"/>
    <property type="match status" value="1"/>
</dbReference>
<dbReference type="InterPro" id="IPR036134">
    <property type="entry name" value="Crypto/Photolyase_FAD-like_sf"/>
</dbReference>
<evidence type="ECO:0000256" key="5">
    <source>
        <dbReference type="PIRSR" id="PIRSR602081-1"/>
    </source>
</evidence>
<dbReference type="Gene3D" id="1.25.40.80">
    <property type="match status" value="1"/>
</dbReference>
<dbReference type="GO" id="GO:0032922">
    <property type="term" value="P:circadian regulation of gene expression"/>
    <property type="evidence" value="ECO:0007669"/>
    <property type="project" value="TreeGrafter"/>
</dbReference>
<feature type="compositionally biased region" description="Gly residues" evidence="7">
    <location>
        <begin position="567"/>
        <end position="578"/>
    </location>
</feature>
<sequence>MERTMRTCASGARAGGVLVWFRRDLRIHDNEVLHAAGQRARELNARVDFCYVHRKEHPGGGSSEPWHRRQGGASLAFLGSSLVALNEILGQTWGAELIFKECEDDHDSVVSALAEVARACGSTEVYFGRCYEPKLREEETKAQLQLSKAHGIRSRGFNTYLLHEPSSVAIDMRKWKGHFGTLMPFYTACKALPGGCAPAFPVPVEMPVRDESVARERGWSLGAPSNNFRGFLFPEGGWVKMLVDSWSAEGDGLSGHAFGEVRALQMLAAFVEHKMKRYESSRGYADARAVSKLSPYLHFGVLSSRYMVSRLQKAGCESTSKTFWRRLVWRDLAYWQLHHWPLMATQPIRSFYCRHEWRRDEEALEKWKTGQTGYPLVDAGMRELWQTGWMQQNARMCCALFLTEYLNISWAEGAAWFHDTLFDADLAINSMMWQNAGKSGLDQWNFTVGPTAKSLDPTGAYIKEWVPELRGLPPKFLHAPWEATEAVLAESGVELGGGGYPERMVEVIDVGAAKVRNLEAVRKLRKEAKEAGFVDGDGYDIIKAPRGSCRGAPNKGLVRVFTRLDYRGGGGGQRGRGGQGRKRGGGASSRRGRNKGGKQGGASKQVFKQLSIEEAFRL</sequence>
<dbReference type="GO" id="GO:0006139">
    <property type="term" value="P:nucleobase-containing compound metabolic process"/>
    <property type="evidence" value="ECO:0007669"/>
    <property type="project" value="UniProtKB-ARBA"/>
</dbReference>
<dbReference type="GO" id="GO:0006950">
    <property type="term" value="P:response to stress"/>
    <property type="evidence" value="ECO:0007669"/>
    <property type="project" value="UniProtKB-ARBA"/>
</dbReference>
<reference evidence="9 10" key="1">
    <citation type="submission" date="2024-03" db="EMBL/GenBank/DDBJ databases">
        <title>Complete genome sequence of the green alga Chloropicon roscoffensis RCC1871.</title>
        <authorList>
            <person name="Lemieux C."/>
            <person name="Pombert J.-F."/>
            <person name="Otis C."/>
            <person name="Turmel M."/>
        </authorList>
    </citation>
    <scope>NUCLEOTIDE SEQUENCE [LARGE SCALE GENOMIC DNA]</scope>
    <source>
        <strain evidence="9 10">RCC1871</strain>
    </source>
</reference>
<dbReference type="InterPro" id="IPR005101">
    <property type="entry name" value="Cryptochr/Photolyase_FAD-bd"/>
</dbReference>
<protein>
    <submittedName>
        <fullName evidence="9">Deoxyribodipyrimidine photo-lyase</fullName>
    </submittedName>
</protein>
<dbReference type="PROSITE" id="PS51645">
    <property type="entry name" value="PHR_CRY_ALPHA_BETA"/>
    <property type="match status" value="1"/>
</dbReference>
<feature type="binding site" evidence="5">
    <location>
        <position position="278"/>
    </location>
    <ligand>
        <name>FAD</name>
        <dbReference type="ChEBI" id="CHEBI:57692"/>
    </ligand>
</feature>
<dbReference type="InterPro" id="IPR002081">
    <property type="entry name" value="Cryptochrome/DNA_photolyase_1"/>
</dbReference>
<keyword evidence="10" id="KW-1185">Reference proteome</keyword>
<feature type="binding site" evidence="5">
    <location>
        <begin position="423"/>
        <end position="425"/>
    </location>
    <ligand>
        <name>FAD</name>
        <dbReference type="ChEBI" id="CHEBI:57692"/>
    </ligand>
</feature>
<feature type="site" description="Electron transfer via tryptophanyl radical" evidence="6">
    <location>
        <position position="433"/>
    </location>
</feature>
<dbReference type="GO" id="GO:0003677">
    <property type="term" value="F:DNA binding"/>
    <property type="evidence" value="ECO:0007669"/>
    <property type="project" value="TreeGrafter"/>
</dbReference>
<dbReference type="SUPFAM" id="SSF48173">
    <property type="entry name" value="Cryptochrome/photolyase FAD-binding domain"/>
    <property type="match status" value="1"/>
</dbReference>
<dbReference type="Gene3D" id="3.40.50.620">
    <property type="entry name" value="HUPs"/>
    <property type="match status" value="1"/>
</dbReference>
<dbReference type="GO" id="GO:0071949">
    <property type="term" value="F:FAD binding"/>
    <property type="evidence" value="ECO:0007669"/>
    <property type="project" value="TreeGrafter"/>
</dbReference>
<dbReference type="GO" id="GO:0005737">
    <property type="term" value="C:cytoplasm"/>
    <property type="evidence" value="ECO:0007669"/>
    <property type="project" value="TreeGrafter"/>
</dbReference>
<dbReference type="GO" id="GO:0003904">
    <property type="term" value="F:deoxyribodipyrimidine photo-lyase activity"/>
    <property type="evidence" value="ECO:0007669"/>
    <property type="project" value="TreeGrafter"/>
</dbReference>
<dbReference type="AlphaFoldDB" id="A0AAX4NXW5"/>
<dbReference type="Gene3D" id="1.10.579.10">
    <property type="entry name" value="DNA Cyclobutane Dipyrimidine Photolyase, subunit A, domain 3"/>
    <property type="match status" value="1"/>
</dbReference>
<proteinExistence type="inferred from homology"/>
<dbReference type="InterPro" id="IPR006050">
    <property type="entry name" value="DNA_photolyase_N"/>
</dbReference>
<evidence type="ECO:0000313" key="10">
    <source>
        <dbReference type="Proteomes" id="UP001472866"/>
    </source>
</evidence>
<dbReference type="PANTHER" id="PTHR11455">
    <property type="entry name" value="CRYPTOCHROME"/>
    <property type="match status" value="1"/>
</dbReference>
<feature type="domain" description="Photolyase/cryptochrome alpha/beta" evidence="8">
    <location>
        <begin position="15"/>
        <end position="162"/>
    </location>
</feature>
<feature type="compositionally biased region" description="Basic residues" evidence="7">
    <location>
        <begin position="579"/>
        <end position="596"/>
    </location>
</feature>
<feature type="site" description="Electron transfer via tryptophanyl radical" evidence="6">
    <location>
        <position position="410"/>
    </location>
</feature>
<evidence type="ECO:0000313" key="9">
    <source>
        <dbReference type="EMBL" id="WZN58957.1"/>
    </source>
</evidence>
<feature type="binding site" evidence="5">
    <location>
        <position position="323"/>
    </location>
    <ligand>
        <name>FAD</name>
        <dbReference type="ChEBI" id="CHEBI:57692"/>
    </ligand>
</feature>
<keyword evidence="3 5" id="KW-0274">FAD</keyword>
<dbReference type="GO" id="GO:0043153">
    <property type="term" value="P:entrainment of circadian clock by photoperiod"/>
    <property type="evidence" value="ECO:0007669"/>
    <property type="project" value="TreeGrafter"/>
</dbReference>
<dbReference type="Pfam" id="PF00875">
    <property type="entry name" value="DNA_photolyase"/>
    <property type="match status" value="1"/>
</dbReference>
<dbReference type="GO" id="GO:0005634">
    <property type="term" value="C:nucleus"/>
    <property type="evidence" value="ECO:0007669"/>
    <property type="project" value="TreeGrafter"/>
</dbReference>
<dbReference type="PANTHER" id="PTHR11455:SF18">
    <property type="entry name" value="SI:CH1073-390K14.1"/>
    <property type="match status" value="1"/>
</dbReference>
<evidence type="ECO:0000256" key="4">
    <source>
        <dbReference type="ARBA" id="ARBA00022991"/>
    </source>
</evidence>
<evidence type="ECO:0000259" key="8">
    <source>
        <dbReference type="PROSITE" id="PS51645"/>
    </source>
</evidence>
<dbReference type="InterPro" id="IPR018394">
    <property type="entry name" value="DNA_photolyase_1_CS_C"/>
</dbReference>
<evidence type="ECO:0000256" key="1">
    <source>
        <dbReference type="ARBA" id="ARBA00005862"/>
    </source>
</evidence>
<dbReference type="PRINTS" id="PR00147">
    <property type="entry name" value="DNAPHOTLYASE"/>
</dbReference>
<comment type="cofactor">
    <cofactor evidence="5">
        <name>FAD</name>
        <dbReference type="ChEBI" id="CHEBI:57692"/>
    </cofactor>
    <text evidence="5">Binds 1 FAD per subunit.</text>
</comment>
<evidence type="ECO:0000256" key="3">
    <source>
        <dbReference type="ARBA" id="ARBA00022827"/>
    </source>
</evidence>
<comment type="similarity">
    <text evidence="1">Belongs to the DNA photolyase class-1 family.</text>
</comment>
<evidence type="ECO:0000256" key="2">
    <source>
        <dbReference type="ARBA" id="ARBA00022630"/>
    </source>
</evidence>
<dbReference type="EMBL" id="CP151501">
    <property type="protein sequence ID" value="WZN58957.1"/>
    <property type="molecule type" value="Genomic_DNA"/>
</dbReference>
<dbReference type="SUPFAM" id="SSF52425">
    <property type="entry name" value="Cryptochrome/photolyase, N-terminal domain"/>
    <property type="match status" value="1"/>
</dbReference>
<organism evidence="9 10">
    <name type="scientific">Chloropicon roscoffensis</name>
    <dbReference type="NCBI Taxonomy" id="1461544"/>
    <lineage>
        <taxon>Eukaryota</taxon>
        <taxon>Viridiplantae</taxon>
        <taxon>Chlorophyta</taxon>
        <taxon>Chloropicophyceae</taxon>
        <taxon>Chloropicales</taxon>
        <taxon>Chloropicaceae</taxon>
        <taxon>Chloropicon</taxon>
    </lineage>
</organism>
<name>A0AAX4NXW5_9CHLO</name>